<dbReference type="Proteomes" id="UP000324194">
    <property type="component" value="Chromosome 1"/>
</dbReference>
<evidence type="ECO:0000256" key="3">
    <source>
        <dbReference type="ARBA" id="ARBA00008819"/>
    </source>
</evidence>
<feature type="binding site" evidence="10 13">
    <location>
        <position position="446"/>
    </location>
    <ligand>
        <name>Mn(2+)</name>
        <dbReference type="ChEBI" id="CHEBI:29035"/>
        <label>2</label>
    </ligand>
</feature>
<evidence type="ECO:0000256" key="11">
    <source>
        <dbReference type="PIRSR" id="PIRSR001492-1"/>
    </source>
</evidence>
<evidence type="ECO:0000256" key="6">
    <source>
        <dbReference type="ARBA" id="ARBA00023152"/>
    </source>
</evidence>
<comment type="pathway">
    <text evidence="2 10">Carbohydrate degradation; glycolysis; pyruvate from D-glyceraldehyde 3-phosphate: step 3/5.</text>
</comment>
<feature type="domain" description="Metalloenzyme" evidence="14">
    <location>
        <begin position="8"/>
        <end position="502"/>
    </location>
</feature>
<feature type="binding site" evidence="10 13">
    <location>
        <position position="65"/>
    </location>
    <ligand>
        <name>Mn(2+)</name>
        <dbReference type="ChEBI" id="CHEBI:29035"/>
        <label>2</label>
    </ligand>
</feature>
<dbReference type="AlphaFoldDB" id="A0A5E4PFI7"/>
<dbReference type="GO" id="GO:0005829">
    <property type="term" value="C:cytosol"/>
    <property type="evidence" value="ECO:0007669"/>
    <property type="project" value="TreeGrafter"/>
</dbReference>
<comment type="catalytic activity">
    <reaction evidence="1 10">
        <text>(2R)-2-phosphoglycerate = (2R)-3-phosphoglycerate</text>
        <dbReference type="Rhea" id="RHEA:15901"/>
        <dbReference type="ChEBI" id="CHEBI:58272"/>
        <dbReference type="ChEBI" id="CHEBI:58289"/>
        <dbReference type="EC" id="5.4.2.12"/>
    </reaction>
</comment>
<evidence type="ECO:0000256" key="9">
    <source>
        <dbReference type="ARBA" id="ARBA00071648"/>
    </source>
</evidence>
<feature type="domain" description="BPG-independent PGAM N-terminal" evidence="15">
    <location>
        <begin position="85"/>
        <end position="301"/>
    </location>
</feature>
<feature type="binding site" evidence="10 13">
    <location>
        <position position="447"/>
    </location>
    <ligand>
        <name>Mn(2+)</name>
        <dbReference type="ChEBI" id="CHEBI:29035"/>
        <label>2</label>
    </ligand>
</feature>
<dbReference type="SUPFAM" id="SSF53649">
    <property type="entry name" value="Alkaline phosphatase-like"/>
    <property type="match status" value="1"/>
</dbReference>
<dbReference type="Gene3D" id="3.40.720.10">
    <property type="entry name" value="Alkaline Phosphatase, subunit A"/>
    <property type="match status" value="1"/>
</dbReference>
<comment type="cofactor">
    <cofactor evidence="10">
        <name>Mn(2+)</name>
        <dbReference type="ChEBI" id="CHEBI:29035"/>
    </cofactor>
    <text evidence="10">Binds 2 manganese ions per subunit.</text>
</comment>
<evidence type="ECO:0000256" key="10">
    <source>
        <dbReference type="HAMAP-Rule" id="MF_01038"/>
    </source>
</evidence>
<accession>A0A5E4PFI7</accession>
<evidence type="ECO:0000313" key="17">
    <source>
        <dbReference type="Proteomes" id="UP000324194"/>
    </source>
</evidence>
<dbReference type="PANTHER" id="PTHR31637">
    <property type="entry name" value="2,3-BISPHOSPHOGLYCERATE-INDEPENDENT PHOSPHOGLYCERATE MUTASE"/>
    <property type="match status" value="1"/>
</dbReference>
<feature type="binding site" evidence="10 13">
    <location>
        <position position="465"/>
    </location>
    <ligand>
        <name>Mn(2+)</name>
        <dbReference type="ChEBI" id="CHEBI:29035"/>
        <label>1</label>
    </ligand>
</feature>
<feature type="binding site" evidence="10 12">
    <location>
        <begin position="156"/>
        <end position="157"/>
    </location>
    <ligand>
        <name>substrate</name>
    </ligand>
</feature>
<dbReference type="InterPro" id="IPR006124">
    <property type="entry name" value="Metalloenzyme"/>
</dbReference>
<feature type="active site" description="Phosphoserine intermediate" evidence="10 11">
    <location>
        <position position="65"/>
    </location>
</feature>
<dbReference type="Gene3D" id="3.40.1450.10">
    <property type="entry name" value="BPG-independent phosphoglycerate mutase, domain B"/>
    <property type="match status" value="1"/>
</dbReference>
<evidence type="ECO:0000256" key="5">
    <source>
        <dbReference type="ARBA" id="ARBA00022723"/>
    </source>
</evidence>
<dbReference type="NCBIfam" id="TIGR01307">
    <property type="entry name" value="pgm_bpd_ind"/>
    <property type="match status" value="1"/>
</dbReference>
<feature type="binding site" evidence="10 13">
    <location>
        <position position="405"/>
    </location>
    <ligand>
        <name>Mn(2+)</name>
        <dbReference type="ChEBI" id="CHEBI:29035"/>
        <label>1</label>
    </ligand>
</feature>
<keyword evidence="8 10" id="KW-0413">Isomerase</keyword>
<dbReference type="HAMAP" id="MF_01038">
    <property type="entry name" value="GpmI"/>
    <property type="match status" value="1"/>
</dbReference>
<keyword evidence="5 10" id="KW-0479">Metal-binding</keyword>
<evidence type="ECO:0000256" key="7">
    <source>
        <dbReference type="ARBA" id="ARBA00023211"/>
    </source>
</evidence>
<organism evidence="16 17">
    <name type="scientific">Aquicella siphonis</name>
    <dbReference type="NCBI Taxonomy" id="254247"/>
    <lineage>
        <taxon>Bacteria</taxon>
        <taxon>Pseudomonadati</taxon>
        <taxon>Pseudomonadota</taxon>
        <taxon>Gammaproteobacteria</taxon>
        <taxon>Legionellales</taxon>
        <taxon>Coxiellaceae</taxon>
        <taxon>Aquicella</taxon>
    </lineage>
</organism>
<feature type="binding site" evidence="10 12">
    <location>
        <position position="188"/>
    </location>
    <ligand>
        <name>substrate</name>
    </ligand>
</feature>
<dbReference type="InterPro" id="IPR036646">
    <property type="entry name" value="PGAM_B_sf"/>
</dbReference>
<dbReference type="GO" id="GO:0004619">
    <property type="term" value="F:phosphoglycerate mutase activity"/>
    <property type="evidence" value="ECO:0007669"/>
    <property type="project" value="UniProtKB-UniRule"/>
</dbReference>
<protein>
    <recommendedName>
        <fullName evidence="9 10">2,3-bisphosphoglycerate-independent phosphoglycerate mutase</fullName>
        <shortName evidence="10">BPG-independent PGAM</shortName>
        <shortName evidence="10">Phosphoglyceromutase</shortName>
        <shortName evidence="10">iPGM</shortName>
        <ecNumber evidence="4 10">5.4.2.12</ecNumber>
    </recommendedName>
</protein>
<dbReference type="EMBL" id="LR699119">
    <property type="protein sequence ID" value="VVC75121.1"/>
    <property type="molecule type" value="Genomic_DNA"/>
</dbReference>
<keyword evidence="7 10" id="KW-0464">Manganese</keyword>
<evidence type="ECO:0000256" key="4">
    <source>
        <dbReference type="ARBA" id="ARBA00012026"/>
    </source>
</evidence>
<evidence type="ECO:0000259" key="14">
    <source>
        <dbReference type="Pfam" id="PF01676"/>
    </source>
</evidence>
<dbReference type="InterPro" id="IPR017850">
    <property type="entry name" value="Alkaline_phosphatase_core_sf"/>
</dbReference>
<gene>
    <name evidence="10 16" type="primary">gpmI</name>
    <name evidence="16" type="ORF">AQUSIP_03970</name>
</gene>
<feature type="binding site" evidence="10 13">
    <location>
        <position position="409"/>
    </location>
    <ligand>
        <name>Mn(2+)</name>
        <dbReference type="ChEBI" id="CHEBI:29035"/>
        <label>1</label>
    </ligand>
</feature>
<dbReference type="EC" id="5.4.2.12" evidence="4 10"/>
<dbReference type="InterPro" id="IPR005995">
    <property type="entry name" value="Pgm_bpd_ind"/>
</dbReference>
<feature type="binding site" evidence="10 13">
    <location>
        <position position="15"/>
    </location>
    <ligand>
        <name>Mn(2+)</name>
        <dbReference type="ChEBI" id="CHEBI:29035"/>
        <label>2</label>
    </ligand>
</feature>
<comment type="function">
    <text evidence="10">Catalyzes the interconversion of 2-phosphoglycerate and 3-phosphoglycerate.</text>
</comment>
<dbReference type="Pfam" id="PF06415">
    <property type="entry name" value="iPGM_N"/>
    <property type="match status" value="1"/>
</dbReference>
<dbReference type="KEGG" id="asip:AQUSIP_03970"/>
<evidence type="ECO:0000259" key="15">
    <source>
        <dbReference type="Pfam" id="PF06415"/>
    </source>
</evidence>
<feature type="binding site" evidence="10 12">
    <location>
        <begin position="264"/>
        <end position="267"/>
    </location>
    <ligand>
        <name>substrate</name>
    </ligand>
</feature>
<evidence type="ECO:0000313" key="16">
    <source>
        <dbReference type="EMBL" id="VVC75121.1"/>
    </source>
</evidence>
<dbReference type="UniPathway" id="UPA00109">
    <property type="reaction ID" value="UER00186"/>
</dbReference>
<evidence type="ECO:0000256" key="2">
    <source>
        <dbReference type="ARBA" id="ARBA00004798"/>
    </source>
</evidence>
<dbReference type="PIRSF" id="PIRSF001492">
    <property type="entry name" value="IPGAM"/>
    <property type="match status" value="1"/>
</dbReference>
<feature type="binding site" evidence="10 12">
    <location>
        <position position="338"/>
    </location>
    <ligand>
        <name>substrate</name>
    </ligand>
</feature>
<dbReference type="GO" id="GO:0006096">
    <property type="term" value="P:glycolytic process"/>
    <property type="evidence" value="ECO:0007669"/>
    <property type="project" value="UniProtKB-UniRule"/>
</dbReference>
<dbReference type="Pfam" id="PF01676">
    <property type="entry name" value="Metalloenzyme"/>
    <property type="match status" value="1"/>
</dbReference>
<evidence type="ECO:0000256" key="12">
    <source>
        <dbReference type="PIRSR" id="PIRSR001492-2"/>
    </source>
</evidence>
<dbReference type="CDD" id="cd16010">
    <property type="entry name" value="iPGM"/>
    <property type="match status" value="1"/>
</dbReference>
<evidence type="ECO:0000256" key="8">
    <source>
        <dbReference type="ARBA" id="ARBA00023235"/>
    </source>
</evidence>
<reference evidence="16 17" key="1">
    <citation type="submission" date="2019-08" db="EMBL/GenBank/DDBJ databases">
        <authorList>
            <person name="Guy L."/>
        </authorList>
    </citation>
    <scope>NUCLEOTIDE SEQUENCE [LARGE SCALE GENOMIC DNA]</scope>
    <source>
        <strain evidence="16 17">SGT-108</strain>
    </source>
</reference>
<dbReference type="InterPro" id="IPR011258">
    <property type="entry name" value="BPG-indep_PGM_N"/>
</dbReference>
<dbReference type="SUPFAM" id="SSF64158">
    <property type="entry name" value="2,3-Bisphosphoglycerate-independent phosphoglycerate mutase, substrate-binding domain"/>
    <property type="match status" value="1"/>
</dbReference>
<sequence>MKSFRPRPLVLVILDGWGYRDKTDFNAIAAAHKPNWDNMWRHYPHTCISGSGHCVGLPDGQMGNSEVGHLTMGAGRVVHQDLTRIDLAINSGEFFDNKTLTDALRLAQSTNKSVHIMGLLSPGGVHSHEKHIHAMIELAARLQSKSVFIHVFLDGRDTPPRSALSSLQSLDAHCRRLQCGKIVSLIGRYYAMDRDKRWDRVHKAYDLLTQGKAAYTAETAEQGLRLAYERGESDEFIQATAIQTKNATPVTMSDGDVVIFMNFRADRAREITQTLIDPDFHGFIRDQWPRLGAFVCLSEYDSRFPVPVAFPPQSLQHILGEYISQLGLRQLRIAETEKYAHVTFFFNGGVEHPYPGEDRILIPSPKVATYDLQPQMSAPEVTERLVHEIKTCQYDMIVCNFANPDMVGHTGNFEATVKAIEAIDQCLGTILKTLHEVQGELIITADHGNAEQMFDIEHNQPHTAHTSDPVPFLYAGRKAEIIKTDGKLSDIAPTLLYLMGLPQPAEMTGTSLVKLV</sequence>
<evidence type="ECO:0000256" key="1">
    <source>
        <dbReference type="ARBA" id="ARBA00000370"/>
    </source>
</evidence>
<dbReference type="FunFam" id="3.40.1450.10:FF:000001">
    <property type="entry name" value="2,3-bisphosphoglycerate-independent phosphoglycerate mutase"/>
    <property type="match status" value="1"/>
</dbReference>
<proteinExistence type="inferred from homology"/>
<dbReference type="GO" id="GO:0030145">
    <property type="term" value="F:manganese ion binding"/>
    <property type="evidence" value="ECO:0007669"/>
    <property type="project" value="UniProtKB-UniRule"/>
</dbReference>
<feature type="binding site" evidence="10 12">
    <location>
        <position position="126"/>
    </location>
    <ligand>
        <name>substrate</name>
    </ligand>
</feature>
<dbReference type="RefSeq" id="WP_148338136.1">
    <property type="nucleotide sequence ID" value="NZ_LR699119.1"/>
</dbReference>
<feature type="binding site" evidence="10 12">
    <location>
        <position position="194"/>
    </location>
    <ligand>
        <name>substrate</name>
    </ligand>
</feature>
<evidence type="ECO:0000256" key="13">
    <source>
        <dbReference type="PIRSR" id="PIRSR001492-3"/>
    </source>
</evidence>
<comment type="subunit">
    <text evidence="10">Monomer.</text>
</comment>
<name>A0A5E4PFI7_9COXI</name>
<dbReference type="PANTHER" id="PTHR31637:SF0">
    <property type="entry name" value="2,3-BISPHOSPHOGLYCERATE-INDEPENDENT PHOSPHOGLYCERATE MUTASE"/>
    <property type="match status" value="1"/>
</dbReference>
<dbReference type="FunFam" id="3.40.720.10:FF:000001">
    <property type="entry name" value="2,3-bisphosphoglycerate-independent phosphoglycerate mutase"/>
    <property type="match status" value="1"/>
</dbReference>
<dbReference type="OrthoDB" id="9800863at2"/>
<keyword evidence="17" id="KW-1185">Reference proteome</keyword>
<comment type="similarity">
    <text evidence="3 10">Belongs to the BPG-independent phosphoglycerate mutase family.</text>
</comment>
<dbReference type="GO" id="GO:0006007">
    <property type="term" value="P:glucose catabolic process"/>
    <property type="evidence" value="ECO:0007669"/>
    <property type="project" value="InterPro"/>
</dbReference>
<keyword evidence="6 10" id="KW-0324">Glycolysis</keyword>